<name>A0A4Q9L1M3_9MICR</name>
<sequence length="100" mass="11714">MQILMSVDTYIQSIVPKKTVQTIFFDRRRRLESRPNADERWERALMGVIMRAEMHEEPKPLLKEAKRDKDGVKILKTKYDTLLISQGGTLLEEPTININE</sequence>
<proteinExistence type="predicted"/>
<organism evidence="1 2">
    <name type="scientific">Hamiltosporidium tvaerminnensis</name>
    <dbReference type="NCBI Taxonomy" id="1176355"/>
    <lineage>
        <taxon>Eukaryota</taxon>
        <taxon>Fungi</taxon>
        <taxon>Fungi incertae sedis</taxon>
        <taxon>Microsporidia</taxon>
        <taxon>Dubosqiidae</taxon>
        <taxon>Hamiltosporidium</taxon>
    </lineage>
</organism>
<accession>A0A4Q9L1M3</accession>
<feature type="non-terminal residue" evidence="1">
    <location>
        <position position="100"/>
    </location>
</feature>
<dbReference type="EMBL" id="PITJ01001029">
    <property type="protein sequence ID" value="TBU00370.1"/>
    <property type="molecule type" value="Genomic_DNA"/>
</dbReference>
<reference evidence="1 2" key="1">
    <citation type="submission" date="2017-12" db="EMBL/GenBank/DDBJ databases">
        <authorList>
            <person name="Pombert J.-F."/>
            <person name="Haag K.L."/>
            <person name="Ebert D."/>
        </authorList>
    </citation>
    <scope>NUCLEOTIDE SEQUENCE [LARGE SCALE GENOMIC DNA]</scope>
    <source>
        <strain evidence="1">FI-OER-3-3</strain>
    </source>
</reference>
<protein>
    <submittedName>
        <fullName evidence="1">Uncharacterized protein</fullName>
    </submittedName>
</protein>
<evidence type="ECO:0000313" key="2">
    <source>
        <dbReference type="Proteomes" id="UP000292362"/>
    </source>
</evidence>
<evidence type="ECO:0000313" key="1">
    <source>
        <dbReference type="EMBL" id="TBU00370.1"/>
    </source>
</evidence>
<gene>
    <name evidence="1" type="ORF">CWI37_1029p0040</name>
</gene>
<dbReference type="AlphaFoldDB" id="A0A4Q9L1M3"/>
<dbReference type="VEuPathDB" id="MicrosporidiaDB:CWI37_1029p0040"/>
<comment type="caution">
    <text evidence="1">The sequence shown here is derived from an EMBL/GenBank/DDBJ whole genome shotgun (WGS) entry which is preliminary data.</text>
</comment>
<dbReference type="Proteomes" id="UP000292362">
    <property type="component" value="Unassembled WGS sequence"/>
</dbReference>